<dbReference type="EC" id="2.3.2.27" evidence="6"/>
<keyword evidence="11" id="KW-0732">Signal</keyword>
<evidence type="ECO:0000256" key="26">
    <source>
        <dbReference type="SAM" id="Phobius"/>
    </source>
</evidence>
<keyword evidence="12" id="KW-0967">Endosome</keyword>
<comment type="pathway">
    <text evidence="5">Protein modification; protein ubiquitination.</text>
</comment>
<evidence type="ECO:0000256" key="15">
    <source>
        <dbReference type="ARBA" id="ARBA00022833"/>
    </source>
</evidence>
<dbReference type="Pfam" id="PF13639">
    <property type="entry name" value="zf-RING_2"/>
    <property type="match status" value="1"/>
</dbReference>
<feature type="compositionally biased region" description="Low complexity" evidence="25">
    <location>
        <begin position="308"/>
        <end position="342"/>
    </location>
</feature>
<evidence type="ECO:0000256" key="10">
    <source>
        <dbReference type="ARBA" id="ARBA00022723"/>
    </source>
</evidence>
<reference evidence="28" key="1">
    <citation type="submission" date="2025-08" db="UniProtKB">
        <authorList>
            <consortium name="Ensembl"/>
        </authorList>
    </citation>
    <scope>IDENTIFICATION</scope>
</reference>
<evidence type="ECO:0000256" key="3">
    <source>
        <dbReference type="ARBA" id="ARBA00004352"/>
    </source>
</evidence>
<keyword evidence="7" id="KW-1003">Cell membrane</keyword>
<keyword evidence="17 26" id="KW-1133">Transmembrane helix</keyword>
<keyword evidence="15" id="KW-0862">Zinc</keyword>
<feature type="compositionally biased region" description="Acidic residues" evidence="25">
    <location>
        <begin position="289"/>
        <end position="307"/>
    </location>
</feature>
<evidence type="ECO:0000256" key="17">
    <source>
        <dbReference type="ARBA" id="ARBA00022989"/>
    </source>
</evidence>
<dbReference type="PROSITE" id="PS50089">
    <property type="entry name" value="ZF_RING_2"/>
    <property type="match status" value="1"/>
</dbReference>
<feature type="region of interest" description="Disordered" evidence="25">
    <location>
        <begin position="279"/>
        <end position="358"/>
    </location>
</feature>
<evidence type="ECO:0000256" key="23">
    <source>
        <dbReference type="ARBA" id="ARBA00080393"/>
    </source>
</evidence>
<evidence type="ECO:0000256" key="1">
    <source>
        <dbReference type="ARBA" id="ARBA00000900"/>
    </source>
</evidence>
<evidence type="ECO:0000256" key="21">
    <source>
        <dbReference type="ARBA" id="ARBA00060894"/>
    </source>
</evidence>
<dbReference type="GO" id="GO:0006511">
    <property type="term" value="P:ubiquitin-dependent protein catabolic process"/>
    <property type="evidence" value="ECO:0007669"/>
    <property type="project" value="UniProtKB-ARBA"/>
</dbReference>
<comment type="catalytic activity">
    <reaction evidence="1">
        <text>S-ubiquitinyl-[E2 ubiquitin-conjugating enzyme]-L-cysteine + [acceptor protein]-L-lysine = [E2 ubiquitin-conjugating enzyme]-L-cysteine + N(6)-ubiquitinyl-[acceptor protein]-L-lysine.</text>
        <dbReference type="EC" id="2.3.2.27"/>
    </reaction>
</comment>
<organism evidence="28 29">
    <name type="scientific">Lynx canadensis</name>
    <name type="common">Canada lynx</name>
    <name type="synonym">Felis canadensis</name>
    <dbReference type="NCBI Taxonomy" id="61383"/>
    <lineage>
        <taxon>Eukaryota</taxon>
        <taxon>Metazoa</taxon>
        <taxon>Chordata</taxon>
        <taxon>Craniata</taxon>
        <taxon>Vertebrata</taxon>
        <taxon>Euteleostomi</taxon>
        <taxon>Mammalia</taxon>
        <taxon>Eutheria</taxon>
        <taxon>Laurasiatheria</taxon>
        <taxon>Carnivora</taxon>
        <taxon>Feliformia</taxon>
        <taxon>Felidae</taxon>
        <taxon>Felinae</taxon>
        <taxon>Lynx</taxon>
    </lineage>
</organism>
<evidence type="ECO:0000256" key="2">
    <source>
        <dbReference type="ARBA" id="ARBA00004251"/>
    </source>
</evidence>
<keyword evidence="19" id="KW-0325">Glycoprotein</keyword>
<keyword evidence="18 26" id="KW-0472">Membrane</keyword>
<keyword evidence="9 26" id="KW-0812">Transmembrane</keyword>
<accession>A0A667HPD1</accession>
<dbReference type="SUPFAM" id="SSF57850">
    <property type="entry name" value="RING/U-box"/>
    <property type="match status" value="1"/>
</dbReference>
<evidence type="ECO:0000259" key="27">
    <source>
        <dbReference type="PROSITE" id="PS50089"/>
    </source>
</evidence>
<keyword evidence="29" id="KW-1185">Reference proteome</keyword>
<dbReference type="InterPro" id="IPR013083">
    <property type="entry name" value="Znf_RING/FYVE/PHD"/>
</dbReference>
<proteinExistence type="inferred from homology"/>
<evidence type="ECO:0000256" key="18">
    <source>
        <dbReference type="ARBA" id="ARBA00023136"/>
    </source>
</evidence>
<evidence type="ECO:0000313" key="29">
    <source>
        <dbReference type="Proteomes" id="UP000472241"/>
    </source>
</evidence>
<feature type="transmembrane region" description="Helical" evidence="26">
    <location>
        <begin position="178"/>
        <end position="205"/>
    </location>
</feature>
<dbReference type="GO" id="GO:0005765">
    <property type="term" value="C:lysosomal membrane"/>
    <property type="evidence" value="ECO:0007669"/>
    <property type="project" value="UniProtKB-SubCell"/>
</dbReference>
<dbReference type="GO" id="GO:0005886">
    <property type="term" value="C:plasma membrane"/>
    <property type="evidence" value="ECO:0007669"/>
    <property type="project" value="UniProtKB-SubCell"/>
</dbReference>
<dbReference type="Pfam" id="PF02225">
    <property type="entry name" value="PA"/>
    <property type="match status" value="1"/>
</dbReference>
<dbReference type="Gene3D" id="3.50.30.30">
    <property type="match status" value="1"/>
</dbReference>
<dbReference type="AlphaFoldDB" id="A0A667HPD1"/>
<evidence type="ECO:0000256" key="11">
    <source>
        <dbReference type="ARBA" id="ARBA00022729"/>
    </source>
</evidence>
<gene>
    <name evidence="28" type="primary">RNF167</name>
</gene>
<comment type="subcellular location">
    <subcellularLocation>
        <location evidence="2">Cell membrane</location>
        <topology evidence="2">Single-pass type I membrane protein</topology>
    </subcellularLocation>
    <subcellularLocation>
        <location evidence="4">Endosome membrane</location>
        <topology evidence="4">Single-pass type I membrane protein</topology>
    </subcellularLocation>
    <subcellularLocation>
        <location evidence="3">Lysosome membrane</location>
        <topology evidence="3">Single-pass type I membrane protein</topology>
    </subcellularLocation>
</comment>
<evidence type="ECO:0000256" key="16">
    <source>
        <dbReference type="ARBA" id="ARBA00022843"/>
    </source>
</evidence>
<protein>
    <recommendedName>
        <fullName evidence="22">E3 ubiquitin-protein ligase RNF167</fullName>
        <ecNumber evidence="6">2.3.2.27</ecNumber>
    </recommendedName>
    <alternativeName>
        <fullName evidence="23">RING finger protein 167</fullName>
    </alternativeName>
</protein>
<evidence type="ECO:0000256" key="13">
    <source>
        <dbReference type="ARBA" id="ARBA00022771"/>
    </source>
</evidence>
<dbReference type="InterPro" id="IPR001841">
    <property type="entry name" value="Znf_RING"/>
</dbReference>
<evidence type="ECO:0000256" key="6">
    <source>
        <dbReference type="ARBA" id="ARBA00012483"/>
    </source>
</evidence>
<evidence type="ECO:0000256" key="5">
    <source>
        <dbReference type="ARBA" id="ARBA00004906"/>
    </source>
</evidence>
<dbReference type="InterPro" id="IPR044744">
    <property type="entry name" value="ZNRF4/RNF13/RNF167_PA"/>
</dbReference>
<dbReference type="GO" id="GO:0010008">
    <property type="term" value="C:endosome membrane"/>
    <property type="evidence" value="ECO:0007669"/>
    <property type="project" value="UniProtKB-SubCell"/>
</dbReference>
<dbReference type="InterPro" id="IPR011016">
    <property type="entry name" value="Znf_RING-CH"/>
</dbReference>
<name>A0A667HPD1_LYNCA</name>
<dbReference type="InterPro" id="IPR046450">
    <property type="entry name" value="PA_dom_sf"/>
</dbReference>
<feature type="domain" description="RING-type" evidence="27">
    <location>
        <begin position="238"/>
        <end position="280"/>
    </location>
</feature>
<evidence type="ECO:0000256" key="7">
    <source>
        <dbReference type="ARBA" id="ARBA00022475"/>
    </source>
</evidence>
<comment type="similarity">
    <text evidence="21">Belongs to the Godzilla family.</text>
</comment>
<dbReference type="GO" id="GO:0061630">
    <property type="term" value="F:ubiquitin protein ligase activity"/>
    <property type="evidence" value="ECO:0007669"/>
    <property type="project" value="UniProtKB-EC"/>
</dbReference>
<sequence>MSGELVYNVGAWKVAGFESAQSVGRKPIRCRERGGGRSGHEMLFDVPDSGGAPPPHKRKVRGRGFLVEAHPANACSPIAPPPPAPVNGSVFIALLRRFDCNFDLKVLNAQKAGYGAAVVHNVNSNELLNMVWNSEEIQQQIWIPSVFIGERSSKYLRTLFVYEKGARVLLVPDNSFPLGYYLIPFTGIVGLLVLAMGAVMIVRCVQHRKRLQRNRLTKEQLKQIPTHDYQKGDQYDVCAICLDEYEDGDRLRVLPCAHAYHSRCVDPWLTQTRKTCPICKQPVHRGPGDEEQEDETQGPEGDEEGEPGDQPVSERTPLLGSSPTPPTSFGSLAPTPLAFPGSPADPPPAPSSSAAVLV</sequence>
<keyword evidence="10" id="KW-0479">Metal-binding</keyword>
<dbReference type="SUPFAM" id="SSF52025">
    <property type="entry name" value="PA domain"/>
    <property type="match status" value="1"/>
</dbReference>
<keyword evidence="16" id="KW-0832">Ubl conjugation</keyword>
<dbReference type="PANTHER" id="PTHR45931:SF20">
    <property type="entry name" value="RING-TYPE E3 UBIQUITIN TRANSFERASE"/>
    <property type="match status" value="1"/>
</dbReference>
<evidence type="ECO:0000256" key="20">
    <source>
        <dbReference type="ARBA" id="ARBA00023228"/>
    </source>
</evidence>
<evidence type="ECO:0000256" key="22">
    <source>
        <dbReference type="ARBA" id="ARBA00067426"/>
    </source>
</evidence>
<evidence type="ECO:0000256" key="4">
    <source>
        <dbReference type="ARBA" id="ARBA00004530"/>
    </source>
</evidence>
<dbReference type="InterPro" id="IPR051834">
    <property type="entry name" value="RING_finger_E3_ligase"/>
</dbReference>
<dbReference type="SMART" id="SM00744">
    <property type="entry name" value="RINGv"/>
    <property type="match status" value="1"/>
</dbReference>
<dbReference type="InterPro" id="IPR003137">
    <property type="entry name" value="PA_domain"/>
</dbReference>
<dbReference type="Gene3D" id="3.30.40.10">
    <property type="entry name" value="Zinc/RING finger domain, C3HC4 (zinc finger)"/>
    <property type="match status" value="1"/>
</dbReference>
<dbReference type="PANTHER" id="PTHR45931">
    <property type="entry name" value="SI:CH211-59O9.10"/>
    <property type="match status" value="1"/>
</dbReference>
<reference evidence="28" key="2">
    <citation type="submission" date="2025-09" db="UniProtKB">
        <authorList>
            <consortium name="Ensembl"/>
        </authorList>
    </citation>
    <scope>IDENTIFICATION</scope>
</reference>
<evidence type="ECO:0000256" key="12">
    <source>
        <dbReference type="ARBA" id="ARBA00022753"/>
    </source>
</evidence>
<dbReference type="FunFam" id="3.30.40.10:FF:000099">
    <property type="entry name" value="E3 ubiquitin-protein ligase RNF167"/>
    <property type="match status" value="1"/>
</dbReference>
<dbReference type="Ensembl" id="ENSLCNT00005024842.1">
    <property type="protein sequence ID" value="ENSLCNP00005022205.1"/>
    <property type="gene ID" value="ENSLCNG00005014452.1"/>
</dbReference>
<keyword evidence="14" id="KW-0833">Ubl conjugation pathway</keyword>
<dbReference type="GO" id="GO:0005634">
    <property type="term" value="C:nucleus"/>
    <property type="evidence" value="ECO:0007669"/>
    <property type="project" value="TreeGrafter"/>
</dbReference>
<dbReference type="CDD" id="cd02123">
    <property type="entry name" value="PA_C_RZF_like"/>
    <property type="match status" value="1"/>
</dbReference>
<evidence type="ECO:0000256" key="25">
    <source>
        <dbReference type="SAM" id="MobiDB-lite"/>
    </source>
</evidence>
<dbReference type="Proteomes" id="UP000472241">
    <property type="component" value="Unplaced"/>
</dbReference>
<dbReference type="GO" id="GO:0008270">
    <property type="term" value="F:zinc ion binding"/>
    <property type="evidence" value="ECO:0007669"/>
    <property type="project" value="UniProtKB-KW"/>
</dbReference>
<dbReference type="GO" id="GO:1902532">
    <property type="term" value="P:negative regulation of intracellular signal transduction"/>
    <property type="evidence" value="ECO:0007669"/>
    <property type="project" value="UniProtKB-ARBA"/>
</dbReference>
<dbReference type="FunFam" id="3.50.30.30:FF:000013">
    <property type="entry name" value="E3 ubiquitin-protein ligase RNF167"/>
    <property type="match status" value="1"/>
</dbReference>
<keyword evidence="8" id="KW-0808">Transferase</keyword>
<dbReference type="CDD" id="cd16797">
    <property type="entry name" value="RING-H2_RNF167"/>
    <property type="match status" value="1"/>
</dbReference>
<keyword evidence="13 24" id="KW-0863">Zinc-finger</keyword>
<evidence type="ECO:0000256" key="8">
    <source>
        <dbReference type="ARBA" id="ARBA00022679"/>
    </source>
</evidence>
<evidence type="ECO:0000313" key="28">
    <source>
        <dbReference type="Ensembl" id="ENSLCNP00005022205.1"/>
    </source>
</evidence>
<evidence type="ECO:0000256" key="19">
    <source>
        <dbReference type="ARBA" id="ARBA00023180"/>
    </source>
</evidence>
<evidence type="ECO:0000256" key="24">
    <source>
        <dbReference type="PROSITE-ProRule" id="PRU00175"/>
    </source>
</evidence>
<dbReference type="SMART" id="SM00184">
    <property type="entry name" value="RING"/>
    <property type="match status" value="1"/>
</dbReference>
<evidence type="ECO:0000256" key="14">
    <source>
        <dbReference type="ARBA" id="ARBA00022786"/>
    </source>
</evidence>
<evidence type="ECO:0000256" key="9">
    <source>
        <dbReference type="ARBA" id="ARBA00022692"/>
    </source>
</evidence>
<keyword evidence="20" id="KW-0458">Lysosome</keyword>